<dbReference type="Gene3D" id="3.40.50.300">
    <property type="entry name" value="P-loop containing nucleotide triphosphate hydrolases"/>
    <property type="match status" value="1"/>
</dbReference>
<reference evidence="3" key="1">
    <citation type="submission" date="2016-10" db="EMBL/GenBank/DDBJ databases">
        <title>Genome sequence of Streptomyces mangrovisoli MUSC 149.</title>
        <authorList>
            <person name="Lee L.-H."/>
            <person name="Ser H.-L."/>
        </authorList>
    </citation>
    <scope>NUCLEOTIDE SEQUENCE [LARGE SCALE GENOMIC DNA]</scope>
    <source>
        <strain evidence="3">MUSC 149</strain>
    </source>
</reference>
<dbReference type="STRING" id="1428628.WN71_020730"/>
<feature type="transmembrane region" description="Helical" evidence="1">
    <location>
        <begin position="511"/>
        <end position="531"/>
    </location>
</feature>
<dbReference type="Pfam" id="PF05729">
    <property type="entry name" value="NACHT"/>
    <property type="match status" value="1"/>
</dbReference>
<feature type="transmembrane region" description="Helical" evidence="1">
    <location>
        <begin position="446"/>
        <end position="463"/>
    </location>
</feature>
<protein>
    <recommendedName>
        <fullName evidence="2">NACHT domain-containing protein</fullName>
    </recommendedName>
</protein>
<dbReference type="AlphaFoldDB" id="A0A1J4NY72"/>
<dbReference type="InterPro" id="IPR027417">
    <property type="entry name" value="P-loop_NTPase"/>
</dbReference>
<keyword evidence="1" id="KW-0472">Membrane</keyword>
<evidence type="ECO:0000256" key="1">
    <source>
        <dbReference type="SAM" id="Phobius"/>
    </source>
</evidence>
<feature type="transmembrane region" description="Helical" evidence="1">
    <location>
        <begin position="29"/>
        <end position="45"/>
    </location>
</feature>
<dbReference type="Proteomes" id="UP000034196">
    <property type="component" value="Unassembled WGS sequence"/>
</dbReference>
<organism evidence="3 4">
    <name type="scientific">Streptomyces mangrovisoli</name>
    <dbReference type="NCBI Taxonomy" id="1428628"/>
    <lineage>
        <taxon>Bacteria</taxon>
        <taxon>Bacillati</taxon>
        <taxon>Actinomycetota</taxon>
        <taxon>Actinomycetes</taxon>
        <taxon>Kitasatosporales</taxon>
        <taxon>Streptomycetaceae</taxon>
        <taxon>Streptomyces</taxon>
    </lineage>
</organism>
<evidence type="ECO:0000313" key="4">
    <source>
        <dbReference type="Proteomes" id="UP000034196"/>
    </source>
</evidence>
<feature type="domain" description="NACHT" evidence="2">
    <location>
        <begin position="133"/>
        <end position="292"/>
    </location>
</feature>
<feature type="transmembrane region" description="Helical" evidence="1">
    <location>
        <begin position="484"/>
        <end position="505"/>
    </location>
</feature>
<keyword evidence="1" id="KW-0812">Transmembrane</keyword>
<keyword evidence="4" id="KW-1185">Reference proteome</keyword>
<name>A0A1J4NY72_9ACTN</name>
<comment type="caution">
    <text evidence="3">The sequence shown here is derived from an EMBL/GenBank/DDBJ whole genome shotgun (WGS) entry which is preliminary data.</text>
</comment>
<feature type="transmembrane region" description="Helical" evidence="1">
    <location>
        <begin position="419"/>
        <end position="440"/>
    </location>
</feature>
<keyword evidence="1" id="KW-1133">Transmembrane helix</keyword>
<evidence type="ECO:0000259" key="2">
    <source>
        <dbReference type="Pfam" id="PF05729"/>
    </source>
</evidence>
<feature type="transmembrane region" description="Helical" evidence="1">
    <location>
        <begin position="552"/>
        <end position="570"/>
    </location>
</feature>
<evidence type="ECO:0000313" key="3">
    <source>
        <dbReference type="EMBL" id="OIJ66086.1"/>
    </source>
</evidence>
<accession>A0A1J4NY72</accession>
<dbReference type="EMBL" id="LAVA02000046">
    <property type="protein sequence ID" value="OIJ66086.1"/>
    <property type="molecule type" value="Genomic_DNA"/>
</dbReference>
<sequence length="663" mass="71369">MRVSVAMGVAAGFAGTLWALVRGVLSFDRALAVLGILATVVVWLVRSPKPVEADDAEQAVVHARTLARIVAEEEGLIRRQLLGNDVQPVNLRFLLQPAPIRSAAAPPAGQAHAGEEMPLPDITAYYRTTTPSRLIITGPAGSGKTTLALELLLALIAGREETDPVPIRIPIIDWNTSVPLRSMLIRRLIDAYKWPGDSAANLVEHGMVLPVLDGLDEMDATRPDGTPGPAALRMRAALEQLNSFPDRDGLRLHPFVLTCRTAHYDALRRTDTLIDAARISIAPVDAPTAAAYLGARARDPQRWEPLLHHLRTQPGSHHSRLLSTPWRLCLAATVYHRHGTPAELLHSATESDLDAFLLSRYIPAATQSAGPHRYSPEQIHLWLHHLATHLTRDDGTQPFRNHLVLQLLRPSRGRTFFRAVDAALCTLPFVLLYAIAQAAGAPSSDMGFVIGGGVVSLLAAVTGRPSSPTRIDLGQLATLGRRQLVPVILVILIGGPILAATSGTAGHSAHHMGLVPGYICALAFAVTYTLTLTFTMNTPRAVRGRTVIRDNCLLGITAALGWGTMVGVGVGGTDGVLSGITCSLAAALGAGFLFGATARRYAVFLLCNRRLPFRLGRFLDWACTTGLMRHSGPAYQFRHGELQAWITAHPRPAPHRMPAGPVR</sequence>
<feature type="transmembrane region" description="Helical" evidence="1">
    <location>
        <begin position="576"/>
        <end position="596"/>
    </location>
</feature>
<dbReference type="InterPro" id="IPR007111">
    <property type="entry name" value="NACHT_NTPase"/>
</dbReference>
<gene>
    <name evidence="3" type="ORF">WN71_020730</name>
</gene>
<proteinExistence type="predicted"/>
<dbReference type="SUPFAM" id="SSF52540">
    <property type="entry name" value="P-loop containing nucleoside triphosphate hydrolases"/>
    <property type="match status" value="1"/>
</dbReference>